<evidence type="ECO:0000313" key="2">
    <source>
        <dbReference type="EMBL" id="MBP2293149.1"/>
    </source>
</evidence>
<organism evidence="2 3">
    <name type="scientific">Azospirillum rugosum</name>
    <dbReference type="NCBI Taxonomy" id="416170"/>
    <lineage>
        <taxon>Bacteria</taxon>
        <taxon>Pseudomonadati</taxon>
        <taxon>Pseudomonadota</taxon>
        <taxon>Alphaproteobacteria</taxon>
        <taxon>Rhodospirillales</taxon>
        <taxon>Azospirillaceae</taxon>
        <taxon>Azospirillum</taxon>
    </lineage>
</organism>
<name>A0ABS4SLP2_9PROT</name>
<evidence type="ECO:0000313" key="3">
    <source>
        <dbReference type="Proteomes" id="UP000781958"/>
    </source>
</evidence>
<feature type="coiled-coil region" evidence="1">
    <location>
        <begin position="115"/>
        <end position="142"/>
    </location>
</feature>
<keyword evidence="3" id="KW-1185">Reference proteome</keyword>
<evidence type="ECO:0000256" key="1">
    <source>
        <dbReference type="SAM" id="Coils"/>
    </source>
</evidence>
<comment type="caution">
    <text evidence="2">The sequence shown here is derived from an EMBL/GenBank/DDBJ whole genome shotgun (WGS) entry which is preliminary data.</text>
</comment>
<dbReference type="EMBL" id="JAGINP010000009">
    <property type="protein sequence ID" value="MBP2293149.1"/>
    <property type="molecule type" value="Genomic_DNA"/>
</dbReference>
<keyword evidence="1" id="KW-0175">Coiled coil</keyword>
<proteinExistence type="predicted"/>
<reference evidence="2 3" key="1">
    <citation type="submission" date="2021-03" db="EMBL/GenBank/DDBJ databases">
        <title>Genomic Encyclopedia of Type Strains, Phase III (KMG-III): the genomes of soil and plant-associated and newly described type strains.</title>
        <authorList>
            <person name="Whitman W."/>
        </authorList>
    </citation>
    <scope>NUCLEOTIDE SEQUENCE [LARGE SCALE GENOMIC DNA]</scope>
    <source>
        <strain evidence="2 3">IMMIB AFH-6</strain>
    </source>
</reference>
<dbReference type="Proteomes" id="UP000781958">
    <property type="component" value="Unassembled WGS sequence"/>
</dbReference>
<dbReference type="RefSeq" id="WP_209766999.1">
    <property type="nucleotide sequence ID" value="NZ_JAGINP010000009.1"/>
</dbReference>
<accession>A0ABS4SLP2</accession>
<protein>
    <submittedName>
        <fullName evidence="2">Uncharacterized protein</fullName>
    </submittedName>
</protein>
<gene>
    <name evidence="2" type="ORF">J2851_002931</name>
</gene>
<sequence length="163" mass="18575">MTNPYAPVFEFWMSFWTPKRRGGWFPILALAPQYLDQAINPDWNLGTIVNINETNSSSPSIEKAVLKEASYGKQIGTILDAINVIAKERLSTAQGDFNSLTSDEKVLKIACDLWQEIENTKNEQAKIRLNELKVELKSIMKRQPKAFKALVRELERNNPPKDP</sequence>